<protein>
    <submittedName>
        <fullName evidence="8">Dapper homolog 1-like</fullName>
    </submittedName>
</protein>
<feature type="compositionally biased region" description="Polar residues" evidence="7">
    <location>
        <begin position="464"/>
        <end position="475"/>
    </location>
</feature>
<dbReference type="CTD" id="51339"/>
<keyword evidence="5" id="KW-0879">Wnt signaling pathway</keyword>
<feature type="region of interest" description="Disordered" evidence="7">
    <location>
        <begin position="455"/>
        <end position="596"/>
    </location>
</feature>
<comment type="subcellular location">
    <subcellularLocation>
        <location evidence="1">Cytoplasm</location>
    </subcellularLocation>
</comment>
<evidence type="ECO:0000313" key="9">
    <source>
        <dbReference type="Proteomes" id="UP000265020"/>
    </source>
</evidence>
<dbReference type="GO" id="GO:0005737">
    <property type="term" value="C:cytoplasm"/>
    <property type="evidence" value="ECO:0007669"/>
    <property type="project" value="UniProtKB-SubCell"/>
</dbReference>
<feature type="compositionally biased region" description="Polar residues" evidence="7">
    <location>
        <begin position="271"/>
        <end position="281"/>
    </location>
</feature>
<dbReference type="GO" id="GO:2000095">
    <property type="term" value="P:regulation of Wnt signaling pathway, planar cell polarity pathway"/>
    <property type="evidence" value="ECO:0007669"/>
    <property type="project" value="TreeGrafter"/>
</dbReference>
<keyword evidence="9" id="KW-1185">Reference proteome</keyword>
<dbReference type="PANTHER" id="PTHR15919:SF12">
    <property type="entry name" value="DAPPER HOMOLOG 1"/>
    <property type="match status" value="1"/>
</dbReference>
<proteinExistence type="inferred from homology"/>
<dbReference type="AlphaFoldDB" id="A0A3Q2CS26"/>
<reference evidence="8" key="2">
    <citation type="submission" date="2025-09" db="UniProtKB">
        <authorList>
            <consortium name="Ensembl"/>
        </authorList>
    </citation>
    <scope>IDENTIFICATION</scope>
</reference>
<feature type="region of interest" description="Disordered" evidence="7">
    <location>
        <begin position="327"/>
        <end position="405"/>
    </location>
</feature>
<feature type="compositionally biased region" description="Gly residues" evidence="7">
    <location>
        <begin position="741"/>
        <end position="751"/>
    </location>
</feature>
<dbReference type="Ensembl" id="ENSCVAT00000001768.1">
    <property type="protein sequence ID" value="ENSCVAP00000008358.1"/>
    <property type="gene ID" value="ENSCVAG00000010144.1"/>
</dbReference>
<evidence type="ECO:0000256" key="6">
    <source>
        <dbReference type="ARBA" id="ARBA00023054"/>
    </source>
</evidence>
<dbReference type="GeneID" id="107084841"/>
<reference evidence="8" key="1">
    <citation type="submission" date="2025-08" db="UniProtKB">
        <authorList>
            <consortium name="Ensembl"/>
        </authorList>
    </citation>
    <scope>IDENTIFICATION</scope>
</reference>
<keyword evidence="6" id="KW-0175">Coiled coil</keyword>
<dbReference type="RefSeq" id="XP_015230373.1">
    <property type="nucleotide sequence ID" value="XM_015374887.1"/>
</dbReference>
<feature type="compositionally biased region" description="Polar residues" evidence="7">
    <location>
        <begin position="356"/>
        <end position="366"/>
    </location>
</feature>
<organism evidence="8 9">
    <name type="scientific">Cyprinodon variegatus</name>
    <name type="common">Sheepshead minnow</name>
    <dbReference type="NCBI Taxonomy" id="28743"/>
    <lineage>
        <taxon>Eukaryota</taxon>
        <taxon>Metazoa</taxon>
        <taxon>Chordata</taxon>
        <taxon>Craniata</taxon>
        <taxon>Vertebrata</taxon>
        <taxon>Euteleostomi</taxon>
        <taxon>Actinopterygii</taxon>
        <taxon>Neopterygii</taxon>
        <taxon>Teleostei</taxon>
        <taxon>Neoteleostei</taxon>
        <taxon>Acanthomorphata</taxon>
        <taxon>Ovalentaria</taxon>
        <taxon>Atherinomorphae</taxon>
        <taxon>Cyprinodontiformes</taxon>
        <taxon>Cyprinodontidae</taxon>
        <taxon>Cyprinodon</taxon>
    </lineage>
</organism>
<feature type="region of interest" description="Disordered" evidence="7">
    <location>
        <begin position="706"/>
        <end position="752"/>
    </location>
</feature>
<name>A0A3Q2CS26_CYPVA</name>
<dbReference type="OMA" id="LGICAEC"/>
<dbReference type="PANTHER" id="PTHR15919">
    <property type="entry name" value="DAPPER-RELATED"/>
    <property type="match status" value="1"/>
</dbReference>
<feature type="compositionally biased region" description="Basic residues" evidence="7">
    <location>
        <begin position="652"/>
        <end position="662"/>
    </location>
</feature>
<evidence type="ECO:0000256" key="7">
    <source>
        <dbReference type="SAM" id="MobiDB-lite"/>
    </source>
</evidence>
<sequence length="801" mass="86739">MLRLSGSLLQREPRPEEMPLFAASRRDAGCRHRAPPVRERLQLIVSVLGELEYLRHRQELLVLSALREERSAAPCEENLLVLRRQLSCLRRDAGVIGDLHELDQQISDLRLDAEVSHDPQETDSRPSSGFYELSDGASNSLSNSSHSVFSECFCSPAEAEGHFLSTDERSSSLEYDVLVGGLCDDSVCRSLSAPLQAPLDALVPTDSPAKTFCSLFSRNVADVYGHRSPLRSAALQASGSLQVSGSRGESRDEAGAECIQTDISPGPSPASGLQSGASQTPSSKHLERYIFGLLQRRAQPIRSSRSRTGISTDPLKGIARQHSLCLRQASGPSPGAGTLKASEVKPLPTPGETSAEGVSTSSSQRQCCVESRDEKGSLRVSPDDADMVPVSSNSTSPAGSKCCVTNRLRNSSNKKVLSKACRELPGPSVQTPLQNSRAQKSLKLNSFHRDSCCPLEQEEILQPPLTSKPQTGSSRKSSELQRGPSENGLELQLSVSEASVVRRGHASNGIAAKQHHGKHRHGNSRKVSKVKSASRSNTTSASELKKLPSEKRGDGFQRNSDHGRSHPAEDGRSKQLKVSTSSGDRVPDKHVSSALAAARSGAVRLHRYGADHHHHKHRREQLVVSAKPKMKGRVFQFPRTMVEIPYDGGTKHSARRQRKTLQRKPAATTCSTSREQQSGPYANAAKSDSEYSAECVSLFHSTIVDTSEDDGSSYTTNCFGDSESSEEEEEENATTDTEESVGGGPRGGGAEGHLRTARVTAGKLQMDPAQTKAPVKIKVSYNLKRKILRFRSGSLKLMTTV</sequence>
<accession>A0A3Q2CS26</accession>
<dbReference type="GO" id="GO:0016055">
    <property type="term" value="P:Wnt signaling pathway"/>
    <property type="evidence" value="ECO:0007669"/>
    <property type="project" value="UniProtKB-KW"/>
</dbReference>
<feature type="compositionally biased region" description="Acidic residues" evidence="7">
    <location>
        <begin position="723"/>
        <end position="739"/>
    </location>
</feature>
<evidence type="ECO:0000256" key="4">
    <source>
        <dbReference type="ARBA" id="ARBA00022490"/>
    </source>
</evidence>
<evidence type="ECO:0000256" key="3">
    <source>
        <dbReference type="ARBA" id="ARBA00022473"/>
    </source>
</evidence>
<dbReference type="STRING" id="28743.ENSCVAP00000008358"/>
<feature type="compositionally biased region" description="Polar residues" evidence="7">
    <location>
        <begin position="235"/>
        <end position="247"/>
    </location>
</feature>
<keyword evidence="3" id="KW-0217">Developmental protein</keyword>
<dbReference type="Pfam" id="PF15268">
    <property type="entry name" value="Dapper"/>
    <property type="match status" value="2"/>
</dbReference>
<feature type="compositionally biased region" description="Polar residues" evidence="7">
    <location>
        <begin position="668"/>
        <end position="680"/>
    </location>
</feature>
<dbReference type="InterPro" id="IPR024843">
    <property type="entry name" value="Dapper"/>
</dbReference>
<keyword evidence="4" id="KW-0963">Cytoplasm</keyword>
<dbReference type="GO" id="GO:0046329">
    <property type="term" value="P:negative regulation of JNK cascade"/>
    <property type="evidence" value="ECO:0007669"/>
    <property type="project" value="TreeGrafter"/>
</dbReference>
<feature type="compositionally biased region" description="Basic residues" evidence="7">
    <location>
        <begin position="513"/>
        <end position="529"/>
    </location>
</feature>
<dbReference type="KEGG" id="cvg:107084841"/>
<dbReference type="GeneTree" id="ENSGT00950000183181"/>
<dbReference type="GO" id="GO:0090090">
    <property type="term" value="P:negative regulation of canonical Wnt signaling pathway"/>
    <property type="evidence" value="ECO:0007669"/>
    <property type="project" value="TreeGrafter"/>
</dbReference>
<dbReference type="Proteomes" id="UP000265020">
    <property type="component" value="Unassembled WGS sequence"/>
</dbReference>
<feature type="region of interest" description="Disordered" evidence="7">
    <location>
        <begin position="646"/>
        <end position="685"/>
    </location>
</feature>
<dbReference type="OrthoDB" id="9448112at2759"/>
<evidence type="ECO:0000256" key="1">
    <source>
        <dbReference type="ARBA" id="ARBA00004496"/>
    </source>
</evidence>
<evidence type="ECO:0000256" key="5">
    <source>
        <dbReference type="ARBA" id="ARBA00022687"/>
    </source>
</evidence>
<comment type="similarity">
    <text evidence="2">Belongs to the dapper family.</text>
</comment>
<evidence type="ECO:0000256" key="2">
    <source>
        <dbReference type="ARBA" id="ARBA00010807"/>
    </source>
</evidence>
<feature type="compositionally biased region" description="Basic and acidic residues" evidence="7">
    <location>
        <begin position="543"/>
        <end position="573"/>
    </location>
</feature>
<evidence type="ECO:0000313" key="8">
    <source>
        <dbReference type="Ensembl" id="ENSCVAP00000008358.1"/>
    </source>
</evidence>
<feature type="region of interest" description="Disordered" evidence="7">
    <location>
        <begin position="235"/>
        <end position="281"/>
    </location>
</feature>